<dbReference type="PANTHER" id="PTHR31589:SF110">
    <property type="entry name" value="PROTEIN, PUTATIVE (DUF239)-RELATED"/>
    <property type="match status" value="1"/>
</dbReference>
<evidence type="ECO:0000313" key="3">
    <source>
        <dbReference type="Proteomes" id="UP001459277"/>
    </source>
</evidence>
<name>A0AAW2BLN0_9ROSI</name>
<keyword evidence="3" id="KW-1185">Reference proteome</keyword>
<feature type="domain" description="Neprosin PEP catalytic" evidence="1">
    <location>
        <begin position="44"/>
        <end position="281"/>
    </location>
</feature>
<dbReference type="InterPro" id="IPR053168">
    <property type="entry name" value="Glutamic_endopeptidase"/>
</dbReference>
<comment type="caution">
    <text evidence="2">The sequence shown here is derived from an EMBL/GenBank/DDBJ whole genome shotgun (WGS) entry which is preliminary data.</text>
</comment>
<reference evidence="2 3" key="1">
    <citation type="submission" date="2024-01" db="EMBL/GenBank/DDBJ databases">
        <title>A telomere-to-telomere, gap-free genome of sweet tea (Lithocarpus litseifolius).</title>
        <authorList>
            <person name="Zhou J."/>
        </authorList>
    </citation>
    <scope>NUCLEOTIDE SEQUENCE [LARGE SCALE GENOMIC DNA]</scope>
    <source>
        <strain evidence="2">Zhou-2022a</strain>
        <tissue evidence="2">Leaf</tissue>
    </source>
</reference>
<accession>A0AAW2BLN0</accession>
<dbReference type="PROSITE" id="PS52045">
    <property type="entry name" value="NEPROSIN_PEP_CD"/>
    <property type="match status" value="1"/>
</dbReference>
<dbReference type="PANTHER" id="PTHR31589">
    <property type="entry name" value="PROTEIN, PUTATIVE (DUF239)-RELATED-RELATED"/>
    <property type="match status" value="1"/>
</dbReference>
<dbReference type="InterPro" id="IPR004314">
    <property type="entry name" value="Neprosin"/>
</dbReference>
<evidence type="ECO:0000259" key="1">
    <source>
        <dbReference type="PROSITE" id="PS52045"/>
    </source>
</evidence>
<sequence length="281" mass="31149">MPIANVGNIQIAKKNQMSPSISGNVLNNYDTKIGKFSKIGLQDEGCPPGMYAAYHTTTKDRIFRGARAIITLENPSVELGQYSMAQIWVQKGQYNGLESIQAGWAVDPALYGDSRTRLTTYWTLDNFGDTGFFNAECPGFVQVHPRIHDPGSPNLNISIFSSTTIHYHRYDSPGNTLSIKDIGPGIFSLSRYFQFGGEVYRNINKPCPPMGNGRFPNNNISETSYIAQMQYVTQEYNIRNTESAIMDTYTSNVGYKVVNWGNQGGNMRKTITYGGPGGNCD</sequence>
<dbReference type="EMBL" id="JAZDWU010000012">
    <property type="protein sequence ID" value="KAK9984960.1"/>
    <property type="molecule type" value="Genomic_DNA"/>
</dbReference>
<dbReference type="Pfam" id="PF03080">
    <property type="entry name" value="Neprosin"/>
    <property type="match status" value="2"/>
</dbReference>
<organism evidence="2 3">
    <name type="scientific">Lithocarpus litseifolius</name>
    <dbReference type="NCBI Taxonomy" id="425828"/>
    <lineage>
        <taxon>Eukaryota</taxon>
        <taxon>Viridiplantae</taxon>
        <taxon>Streptophyta</taxon>
        <taxon>Embryophyta</taxon>
        <taxon>Tracheophyta</taxon>
        <taxon>Spermatophyta</taxon>
        <taxon>Magnoliopsida</taxon>
        <taxon>eudicotyledons</taxon>
        <taxon>Gunneridae</taxon>
        <taxon>Pentapetalae</taxon>
        <taxon>rosids</taxon>
        <taxon>fabids</taxon>
        <taxon>Fagales</taxon>
        <taxon>Fagaceae</taxon>
        <taxon>Lithocarpus</taxon>
    </lineage>
</organism>
<evidence type="ECO:0000313" key="2">
    <source>
        <dbReference type="EMBL" id="KAK9984960.1"/>
    </source>
</evidence>
<dbReference type="AlphaFoldDB" id="A0AAW2BLN0"/>
<protein>
    <recommendedName>
        <fullName evidence="1">Neprosin PEP catalytic domain-containing protein</fullName>
    </recommendedName>
</protein>
<proteinExistence type="predicted"/>
<gene>
    <name evidence="2" type="ORF">SO802_034485</name>
</gene>
<dbReference type="Gene3D" id="3.90.1320.10">
    <property type="entry name" value="Outer-capsid protein sigma 3, large lobe"/>
    <property type="match status" value="1"/>
</dbReference>
<dbReference type="Proteomes" id="UP001459277">
    <property type="component" value="Unassembled WGS sequence"/>
</dbReference>